<dbReference type="Pfam" id="PF02515">
    <property type="entry name" value="CoA_transf_3"/>
    <property type="match status" value="1"/>
</dbReference>
<evidence type="ECO:0000313" key="2">
    <source>
        <dbReference type="EMBL" id="KVE24615.1"/>
    </source>
</evidence>
<name>A0A103DXN1_9BURK</name>
<protein>
    <submittedName>
        <fullName evidence="2">Formyl-CoA transferase</fullName>
    </submittedName>
</protein>
<dbReference type="AlphaFoldDB" id="A0A103DXN1"/>
<dbReference type="SUPFAM" id="SSF89796">
    <property type="entry name" value="CoA-transferase family III (CaiB/BaiF)"/>
    <property type="match status" value="1"/>
</dbReference>
<dbReference type="Proteomes" id="UP000062788">
    <property type="component" value="Unassembled WGS sequence"/>
</dbReference>
<organism evidence="2 3">
    <name type="scientific">Burkholderia singularis</name>
    <dbReference type="NCBI Taxonomy" id="1503053"/>
    <lineage>
        <taxon>Bacteria</taxon>
        <taxon>Pseudomonadati</taxon>
        <taxon>Pseudomonadota</taxon>
        <taxon>Betaproteobacteria</taxon>
        <taxon>Burkholderiales</taxon>
        <taxon>Burkholderiaceae</taxon>
        <taxon>Burkholderia</taxon>
        <taxon>pseudomallei group</taxon>
    </lineage>
</organism>
<reference evidence="2 3" key="1">
    <citation type="submission" date="2015-11" db="EMBL/GenBank/DDBJ databases">
        <title>Expanding the genomic diversity of Burkholderia species for the development of highly accurate diagnostics.</title>
        <authorList>
            <person name="Sahl J."/>
            <person name="Keim P."/>
            <person name="Wagner D."/>
        </authorList>
    </citation>
    <scope>NUCLEOTIDE SEQUENCE [LARGE SCALE GENOMIC DNA]</scope>
    <source>
        <strain evidence="2 3">TSV85</strain>
    </source>
</reference>
<accession>A0A103DXN1</accession>
<dbReference type="RefSeq" id="WP_059519834.1">
    <property type="nucleotide sequence ID" value="NZ_LOWA01000054.1"/>
</dbReference>
<evidence type="ECO:0000256" key="1">
    <source>
        <dbReference type="ARBA" id="ARBA00022679"/>
    </source>
</evidence>
<dbReference type="InterPro" id="IPR044855">
    <property type="entry name" value="CoA-Trfase_III_dom3_sf"/>
</dbReference>
<dbReference type="InterPro" id="IPR003673">
    <property type="entry name" value="CoA-Trfase_fam_III"/>
</dbReference>
<dbReference type="PANTHER" id="PTHR48207:SF3">
    <property type="entry name" value="SUCCINATE--HYDROXYMETHYLGLUTARATE COA-TRANSFERASE"/>
    <property type="match status" value="1"/>
</dbReference>
<sequence>MRVLDLSAYIAGPYGCTLLADQGAEVIKIESPDGDNLRKYPSTLDAESRAFLGINRGKRGLVLDLKRLEGRDVLLDLVRSADVLVHNFRPRVPPRLGIAYQQLHALNPRLIYCAVTGYGDTGPLKDRAGYDQVLQTMTGICMLQGKRGRPPEIVYGSVVDYYAAAMVSSGVVSALFERERSGVGQYVGVSLLRSALAMQSARLIWADGESKDIGRDMRSGGVTGIHPTRDGFLYISANTPHFWRSLCEKLGVPELGADERYDTVRKRAQYSEEILPRLHAALKARTAEEWEALFGDDVPCAAARHIEDMFDHPQVESEGLMTCFEHPTVGRYRGFRHPIAFGRTPGANPSAAPALGEHSDSVLLEHGYTSEQLARLRASGVLF</sequence>
<proteinExistence type="predicted"/>
<dbReference type="InterPro" id="IPR023606">
    <property type="entry name" value="CoA-Trfase_III_dom_1_sf"/>
</dbReference>
<keyword evidence="1 2" id="KW-0808">Transferase</keyword>
<dbReference type="PANTHER" id="PTHR48207">
    <property type="entry name" value="SUCCINATE--HYDROXYMETHYLGLUTARATE COA-TRANSFERASE"/>
    <property type="match status" value="1"/>
</dbReference>
<gene>
    <name evidence="2" type="ORF">WS67_20790</name>
</gene>
<dbReference type="Gene3D" id="3.30.1540.10">
    <property type="entry name" value="formyl-coa transferase, domain 3"/>
    <property type="match status" value="1"/>
</dbReference>
<comment type="caution">
    <text evidence="2">The sequence shown here is derived from an EMBL/GenBank/DDBJ whole genome shotgun (WGS) entry which is preliminary data.</text>
</comment>
<dbReference type="EMBL" id="LOWA01000054">
    <property type="protein sequence ID" value="KVE24615.1"/>
    <property type="molecule type" value="Genomic_DNA"/>
</dbReference>
<keyword evidence="3" id="KW-1185">Reference proteome</keyword>
<dbReference type="GO" id="GO:0008410">
    <property type="term" value="F:CoA-transferase activity"/>
    <property type="evidence" value="ECO:0007669"/>
    <property type="project" value="TreeGrafter"/>
</dbReference>
<dbReference type="InterPro" id="IPR050483">
    <property type="entry name" value="CoA-transferase_III_domain"/>
</dbReference>
<evidence type="ECO:0000313" key="3">
    <source>
        <dbReference type="Proteomes" id="UP000062788"/>
    </source>
</evidence>
<dbReference type="Gene3D" id="3.40.50.10540">
    <property type="entry name" value="Crotonobetainyl-coa:carnitine coa-transferase, domain 1"/>
    <property type="match status" value="1"/>
</dbReference>